<evidence type="ECO:0000256" key="1">
    <source>
        <dbReference type="SAM" id="MobiDB-lite"/>
    </source>
</evidence>
<feature type="compositionally biased region" description="Gly residues" evidence="1">
    <location>
        <begin position="1"/>
        <end position="12"/>
    </location>
</feature>
<evidence type="ECO:0000313" key="3">
    <source>
        <dbReference type="Proteomes" id="UP000075809"/>
    </source>
</evidence>
<feature type="non-terminal residue" evidence="2">
    <location>
        <position position="1"/>
    </location>
</feature>
<reference evidence="2 3" key="1">
    <citation type="submission" date="2015-09" db="EMBL/GenBank/DDBJ databases">
        <title>Trachymyrmex zeteki WGS genome.</title>
        <authorList>
            <person name="Nygaard S."/>
            <person name="Hu H."/>
            <person name="Boomsma J."/>
            <person name="Zhang G."/>
        </authorList>
    </citation>
    <scope>NUCLEOTIDE SEQUENCE [LARGE SCALE GENOMIC DNA]</scope>
    <source>
        <strain evidence="2">Tzet28-1</strain>
        <tissue evidence="2">Whole body</tissue>
    </source>
</reference>
<protein>
    <submittedName>
        <fullName evidence="2">Uncharacterized protein</fullName>
    </submittedName>
</protein>
<proteinExistence type="predicted"/>
<dbReference type="AlphaFoldDB" id="A0A151WWF2"/>
<name>A0A151WWF2_9HYME</name>
<gene>
    <name evidence="2" type="ORF">ALC60_08847</name>
</gene>
<organism evidence="2 3">
    <name type="scientific">Mycetomoellerius zeteki</name>
    <dbReference type="NCBI Taxonomy" id="64791"/>
    <lineage>
        <taxon>Eukaryota</taxon>
        <taxon>Metazoa</taxon>
        <taxon>Ecdysozoa</taxon>
        <taxon>Arthropoda</taxon>
        <taxon>Hexapoda</taxon>
        <taxon>Insecta</taxon>
        <taxon>Pterygota</taxon>
        <taxon>Neoptera</taxon>
        <taxon>Endopterygota</taxon>
        <taxon>Hymenoptera</taxon>
        <taxon>Apocrita</taxon>
        <taxon>Aculeata</taxon>
        <taxon>Formicoidea</taxon>
        <taxon>Formicidae</taxon>
        <taxon>Myrmicinae</taxon>
        <taxon>Mycetomoellerius</taxon>
    </lineage>
</organism>
<accession>A0A151WWF2</accession>
<dbReference type="Proteomes" id="UP000075809">
    <property type="component" value="Unassembled WGS sequence"/>
</dbReference>
<feature type="region of interest" description="Disordered" evidence="1">
    <location>
        <begin position="1"/>
        <end position="29"/>
    </location>
</feature>
<sequence>GGRGGGSDGGGGGHRHEKIGREEPAPGADARRVLICTVIRSLDFSR</sequence>
<evidence type="ECO:0000313" key="2">
    <source>
        <dbReference type="EMBL" id="KYQ52232.1"/>
    </source>
</evidence>
<dbReference type="EMBL" id="KQ982691">
    <property type="protein sequence ID" value="KYQ52232.1"/>
    <property type="molecule type" value="Genomic_DNA"/>
</dbReference>
<feature type="compositionally biased region" description="Basic and acidic residues" evidence="1">
    <location>
        <begin position="19"/>
        <end position="29"/>
    </location>
</feature>
<keyword evidence="3" id="KW-1185">Reference proteome</keyword>